<proteinExistence type="predicted"/>
<keyword evidence="3" id="KW-1185">Reference proteome</keyword>
<dbReference type="KEGG" id="lfa:LFA_0992"/>
<evidence type="ECO:0000313" key="2">
    <source>
        <dbReference type="EMBL" id="CEG56431.1"/>
    </source>
</evidence>
<sequence>MSLWQAMSDKNYGVVQELIKKKPTLVNATQERTGSSLLMVALNLKEKPLELIRFIITHKNFDLFYMNPETEETNMAAILSEGRLDILKMAKNHPDFLIKNDKLLYQTVNAQFNMAKRAFENNNRKDPQSAATARNRTKMNSLKEMADYLCDLTIRHAIATDDTTILEQLEKLDVDLTSKLLDGTNPQDLLTEKNSKIDAAKFQSFESLLAEMSSSQSSEVPGRRAETMKEQRRLEESAKALTAIHQQKQTKIMRDAVEKKTQVVAKVNSPHSH</sequence>
<accession>A0A098G372</accession>
<evidence type="ECO:0008006" key="4">
    <source>
        <dbReference type="Google" id="ProtNLM"/>
    </source>
</evidence>
<gene>
    <name evidence="2" type="ORF">LFA_0992</name>
</gene>
<reference evidence="3" key="1">
    <citation type="submission" date="2014-09" db="EMBL/GenBank/DDBJ databases">
        <authorList>
            <person name="Gomez-Valero L."/>
        </authorList>
    </citation>
    <scope>NUCLEOTIDE SEQUENCE [LARGE SCALE GENOMIC DNA]</scope>
    <source>
        <strain evidence="3">ATCC700992</strain>
    </source>
</reference>
<dbReference type="Gene3D" id="1.25.40.20">
    <property type="entry name" value="Ankyrin repeat-containing domain"/>
    <property type="match status" value="1"/>
</dbReference>
<dbReference type="OrthoDB" id="5650316at2"/>
<dbReference type="EMBL" id="LN614827">
    <property type="protein sequence ID" value="CEG56431.1"/>
    <property type="molecule type" value="Genomic_DNA"/>
</dbReference>
<name>A0A098G372_9GAMM</name>
<feature type="compositionally biased region" description="Basic and acidic residues" evidence="1">
    <location>
        <begin position="221"/>
        <end position="234"/>
    </location>
</feature>
<evidence type="ECO:0000313" key="3">
    <source>
        <dbReference type="Proteomes" id="UP000032430"/>
    </source>
</evidence>
<dbReference type="InterPro" id="IPR036770">
    <property type="entry name" value="Ankyrin_rpt-contain_sf"/>
</dbReference>
<dbReference type="AlphaFoldDB" id="A0A098G372"/>
<evidence type="ECO:0000256" key="1">
    <source>
        <dbReference type="SAM" id="MobiDB-lite"/>
    </source>
</evidence>
<dbReference type="Proteomes" id="UP000032430">
    <property type="component" value="Chromosome I"/>
</dbReference>
<protein>
    <recommendedName>
        <fullName evidence="4">Ankyrin repeat protein</fullName>
    </recommendedName>
</protein>
<dbReference type="HOGENOM" id="CLU_1018605_0_0_6"/>
<dbReference type="RefSeq" id="WP_045095094.1">
    <property type="nucleotide sequence ID" value="NZ_LN614827.1"/>
</dbReference>
<feature type="region of interest" description="Disordered" evidence="1">
    <location>
        <begin position="213"/>
        <end position="234"/>
    </location>
</feature>
<organism evidence="2 3">
    <name type="scientific">Legionella fallonii LLAP-10</name>
    <dbReference type="NCBI Taxonomy" id="1212491"/>
    <lineage>
        <taxon>Bacteria</taxon>
        <taxon>Pseudomonadati</taxon>
        <taxon>Pseudomonadota</taxon>
        <taxon>Gammaproteobacteria</taxon>
        <taxon>Legionellales</taxon>
        <taxon>Legionellaceae</taxon>
        <taxon>Legionella</taxon>
    </lineage>
</organism>